<evidence type="ECO:0000313" key="2">
    <source>
        <dbReference type="Proteomes" id="UP000194450"/>
    </source>
</evidence>
<dbReference type="AlphaFoldDB" id="A0A1Y6FWW5"/>
<evidence type="ECO:0000313" key="1">
    <source>
        <dbReference type="EMBL" id="SMQ80331.1"/>
    </source>
</evidence>
<keyword evidence="2" id="KW-1185">Reference proteome</keyword>
<organism evidence="1 2">
    <name type="scientific">Pseudidiomarina planktonica</name>
    <dbReference type="NCBI Taxonomy" id="1323738"/>
    <lineage>
        <taxon>Bacteria</taxon>
        <taxon>Pseudomonadati</taxon>
        <taxon>Pseudomonadota</taxon>
        <taxon>Gammaproteobacteria</taxon>
        <taxon>Alteromonadales</taxon>
        <taxon>Idiomarinaceae</taxon>
        <taxon>Pseudidiomarina</taxon>
    </lineage>
</organism>
<accession>A0A1Y6FWW5</accession>
<protein>
    <submittedName>
        <fullName evidence="1">Uncharacterized protein</fullName>
    </submittedName>
</protein>
<dbReference type="Proteomes" id="UP000194450">
    <property type="component" value="Unassembled WGS sequence"/>
</dbReference>
<gene>
    <name evidence="1" type="ORF">SAMN06297229_2100</name>
</gene>
<dbReference type="EMBL" id="FXWH01000003">
    <property type="protein sequence ID" value="SMQ80331.1"/>
    <property type="molecule type" value="Genomic_DNA"/>
</dbReference>
<dbReference type="OrthoDB" id="6387604at2"/>
<sequence>MFGSEEPYTLMGNTITLKDESRQLLLVTNDRYPNILVSKYGVELSDWEPVRRPGVKNISLQELFKREKTYFFIRAGGTEYQVDLKYTDNPVTEVKF</sequence>
<dbReference type="RefSeq" id="WP_086435242.1">
    <property type="nucleotide sequence ID" value="NZ_FXWH01000003.1"/>
</dbReference>
<proteinExistence type="predicted"/>
<name>A0A1Y6FWW5_9GAMM</name>
<reference evidence="2" key="1">
    <citation type="submission" date="2017-04" db="EMBL/GenBank/DDBJ databases">
        <authorList>
            <person name="Varghese N."/>
            <person name="Submissions S."/>
        </authorList>
    </citation>
    <scope>NUCLEOTIDE SEQUENCE [LARGE SCALE GENOMIC DNA]</scope>
</reference>